<keyword evidence="10" id="KW-0812">Transmembrane</keyword>
<dbReference type="InterPro" id="IPR017441">
    <property type="entry name" value="Protein_kinase_ATP_BS"/>
</dbReference>
<gene>
    <name evidence="12" type="ORF">IQ249_24075</name>
</gene>
<dbReference type="GO" id="GO:0004674">
    <property type="term" value="F:protein serine/threonine kinase activity"/>
    <property type="evidence" value="ECO:0007669"/>
    <property type="project" value="UniProtKB-KW"/>
</dbReference>
<dbReference type="InterPro" id="IPR000719">
    <property type="entry name" value="Prot_kinase_dom"/>
</dbReference>
<evidence type="ECO:0000256" key="10">
    <source>
        <dbReference type="SAM" id="Phobius"/>
    </source>
</evidence>
<dbReference type="CDD" id="cd14014">
    <property type="entry name" value="STKc_PknB_like"/>
    <property type="match status" value="1"/>
</dbReference>
<keyword evidence="10" id="KW-0472">Membrane</keyword>
<organism evidence="12 13">
    <name type="scientific">Lusitaniella coriacea LEGE 07157</name>
    <dbReference type="NCBI Taxonomy" id="945747"/>
    <lineage>
        <taxon>Bacteria</taxon>
        <taxon>Bacillati</taxon>
        <taxon>Cyanobacteriota</taxon>
        <taxon>Cyanophyceae</taxon>
        <taxon>Spirulinales</taxon>
        <taxon>Lusitaniellaceae</taxon>
        <taxon>Lusitaniella</taxon>
    </lineage>
</organism>
<dbReference type="InterPro" id="IPR011009">
    <property type="entry name" value="Kinase-like_dom_sf"/>
</dbReference>
<evidence type="ECO:0000256" key="7">
    <source>
        <dbReference type="ARBA" id="ARBA00047899"/>
    </source>
</evidence>
<evidence type="ECO:0000313" key="12">
    <source>
        <dbReference type="EMBL" id="MBE9118972.1"/>
    </source>
</evidence>
<keyword evidence="13" id="KW-1185">Reference proteome</keyword>
<evidence type="ECO:0000256" key="5">
    <source>
        <dbReference type="ARBA" id="ARBA00022777"/>
    </source>
</evidence>
<reference evidence="12" key="1">
    <citation type="submission" date="2020-10" db="EMBL/GenBank/DDBJ databases">
        <authorList>
            <person name="Castelo-Branco R."/>
            <person name="Eusebio N."/>
            <person name="Adriana R."/>
            <person name="Vieira A."/>
            <person name="Brugerolle De Fraissinette N."/>
            <person name="Rezende De Castro R."/>
            <person name="Schneider M.P."/>
            <person name="Vasconcelos V."/>
            <person name="Leao P.N."/>
        </authorList>
    </citation>
    <scope>NUCLEOTIDE SEQUENCE</scope>
    <source>
        <strain evidence="12">LEGE 07157</strain>
    </source>
</reference>
<dbReference type="PROSITE" id="PS00107">
    <property type="entry name" value="PROTEIN_KINASE_ATP"/>
    <property type="match status" value="1"/>
</dbReference>
<dbReference type="PROSITE" id="PS50011">
    <property type="entry name" value="PROTEIN_KINASE_DOM"/>
    <property type="match status" value="1"/>
</dbReference>
<name>A0A8J7E0C4_9CYAN</name>
<comment type="catalytic activity">
    <reaction evidence="8">
        <text>L-seryl-[protein] + ATP = O-phospho-L-seryl-[protein] + ADP + H(+)</text>
        <dbReference type="Rhea" id="RHEA:17989"/>
        <dbReference type="Rhea" id="RHEA-COMP:9863"/>
        <dbReference type="Rhea" id="RHEA-COMP:11604"/>
        <dbReference type="ChEBI" id="CHEBI:15378"/>
        <dbReference type="ChEBI" id="CHEBI:29999"/>
        <dbReference type="ChEBI" id="CHEBI:30616"/>
        <dbReference type="ChEBI" id="CHEBI:83421"/>
        <dbReference type="ChEBI" id="CHEBI:456216"/>
        <dbReference type="EC" id="2.7.11.1"/>
    </reaction>
</comment>
<feature type="domain" description="Protein kinase" evidence="11">
    <location>
        <begin position="15"/>
        <end position="273"/>
    </location>
</feature>
<protein>
    <recommendedName>
        <fullName evidence="1">non-specific serine/threonine protein kinase</fullName>
        <ecNumber evidence="1">2.7.11.1</ecNumber>
    </recommendedName>
</protein>
<evidence type="ECO:0000256" key="3">
    <source>
        <dbReference type="ARBA" id="ARBA00022679"/>
    </source>
</evidence>
<dbReference type="SMART" id="SM00220">
    <property type="entry name" value="S_TKc"/>
    <property type="match status" value="1"/>
</dbReference>
<dbReference type="EMBL" id="JADEWZ010000071">
    <property type="protein sequence ID" value="MBE9118972.1"/>
    <property type="molecule type" value="Genomic_DNA"/>
</dbReference>
<evidence type="ECO:0000256" key="8">
    <source>
        <dbReference type="ARBA" id="ARBA00048679"/>
    </source>
</evidence>
<feature type="transmembrane region" description="Helical" evidence="10">
    <location>
        <begin position="318"/>
        <end position="342"/>
    </location>
</feature>
<sequence>MEAQSQPENCIAERYRILGTLGEGGTGITYVAQDLQSGQKVALKALVLRNITDWKVLELFKREARILSQLNHPAIPRYLDSFQVDTEKDRVFYLVQHLAPGQSLYAWVNNGLNPNSTQVQGLAEKILEILVYLQDFTPPIIHRDLKPQNIIRHPKKGIFLVDFGAVQDTYRHTVTRGSTVVGTYGYMAPEQFRGHADLSTDLYGLGTTLLFLLTGKSPAELPRKQLKIQFRPYINADKAFGDWLERMLEPASEERFSSAKEALAVLRGEQPLPPKIKPAQKPRISSKSPISIDLNEEKGELKIEIPPIGLRSDRAQNFAILTFIWSGVLVLMAWAIVTLSLVLSPANYFWFGLFVAIGLWMLRAFLYSDFSRTRIEADAQTFQLQQWLWGMRHQKIRFNTKDITEAQLSLLFLPFPKEPLTVCEVRTRPRKVRFGALLPASEKKWLIRELTAFLKSFPT</sequence>
<dbReference type="EC" id="2.7.11.1" evidence="1"/>
<proteinExistence type="predicted"/>
<feature type="transmembrane region" description="Helical" evidence="10">
    <location>
        <begin position="348"/>
        <end position="366"/>
    </location>
</feature>
<dbReference type="SUPFAM" id="SSF56112">
    <property type="entry name" value="Protein kinase-like (PK-like)"/>
    <property type="match status" value="1"/>
</dbReference>
<dbReference type="Proteomes" id="UP000654482">
    <property type="component" value="Unassembled WGS sequence"/>
</dbReference>
<evidence type="ECO:0000256" key="9">
    <source>
        <dbReference type="PROSITE-ProRule" id="PRU10141"/>
    </source>
</evidence>
<dbReference type="PANTHER" id="PTHR24363:SF0">
    <property type="entry name" value="SERINE_THREONINE KINASE LIKE DOMAIN CONTAINING 1"/>
    <property type="match status" value="1"/>
</dbReference>
<evidence type="ECO:0000256" key="2">
    <source>
        <dbReference type="ARBA" id="ARBA00022527"/>
    </source>
</evidence>
<keyword evidence="2 12" id="KW-0723">Serine/threonine-protein kinase</keyword>
<comment type="caution">
    <text evidence="12">The sequence shown here is derived from an EMBL/GenBank/DDBJ whole genome shotgun (WGS) entry which is preliminary data.</text>
</comment>
<evidence type="ECO:0000259" key="11">
    <source>
        <dbReference type="PROSITE" id="PS50011"/>
    </source>
</evidence>
<dbReference type="GO" id="GO:0005524">
    <property type="term" value="F:ATP binding"/>
    <property type="evidence" value="ECO:0007669"/>
    <property type="project" value="UniProtKB-UniRule"/>
</dbReference>
<feature type="binding site" evidence="9">
    <location>
        <position position="44"/>
    </location>
    <ligand>
        <name>ATP</name>
        <dbReference type="ChEBI" id="CHEBI:30616"/>
    </ligand>
</feature>
<accession>A0A8J7E0C4</accession>
<evidence type="ECO:0000256" key="1">
    <source>
        <dbReference type="ARBA" id="ARBA00012513"/>
    </source>
</evidence>
<dbReference type="PANTHER" id="PTHR24363">
    <property type="entry name" value="SERINE/THREONINE PROTEIN KINASE"/>
    <property type="match status" value="1"/>
</dbReference>
<evidence type="ECO:0000256" key="4">
    <source>
        <dbReference type="ARBA" id="ARBA00022741"/>
    </source>
</evidence>
<evidence type="ECO:0000313" key="13">
    <source>
        <dbReference type="Proteomes" id="UP000654482"/>
    </source>
</evidence>
<keyword evidence="4 9" id="KW-0547">Nucleotide-binding</keyword>
<keyword evidence="3" id="KW-0808">Transferase</keyword>
<keyword evidence="6 9" id="KW-0067">ATP-binding</keyword>
<comment type="catalytic activity">
    <reaction evidence="7">
        <text>L-threonyl-[protein] + ATP = O-phospho-L-threonyl-[protein] + ADP + H(+)</text>
        <dbReference type="Rhea" id="RHEA:46608"/>
        <dbReference type="Rhea" id="RHEA-COMP:11060"/>
        <dbReference type="Rhea" id="RHEA-COMP:11605"/>
        <dbReference type="ChEBI" id="CHEBI:15378"/>
        <dbReference type="ChEBI" id="CHEBI:30013"/>
        <dbReference type="ChEBI" id="CHEBI:30616"/>
        <dbReference type="ChEBI" id="CHEBI:61977"/>
        <dbReference type="ChEBI" id="CHEBI:456216"/>
        <dbReference type="EC" id="2.7.11.1"/>
    </reaction>
</comment>
<evidence type="ECO:0000256" key="6">
    <source>
        <dbReference type="ARBA" id="ARBA00022840"/>
    </source>
</evidence>
<keyword evidence="10" id="KW-1133">Transmembrane helix</keyword>
<dbReference type="RefSeq" id="WP_194032066.1">
    <property type="nucleotide sequence ID" value="NZ_JADEWZ010000071.1"/>
</dbReference>
<keyword evidence="5 12" id="KW-0418">Kinase</keyword>
<dbReference type="Gene3D" id="1.10.510.10">
    <property type="entry name" value="Transferase(Phosphotransferase) domain 1"/>
    <property type="match status" value="1"/>
</dbReference>
<dbReference type="AlphaFoldDB" id="A0A8J7E0C4"/>
<dbReference type="Pfam" id="PF00069">
    <property type="entry name" value="Pkinase"/>
    <property type="match status" value="1"/>
</dbReference>